<dbReference type="GO" id="GO:0005737">
    <property type="term" value="C:cytoplasm"/>
    <property type="evidence" value="ECO:0007669"/>
    <property type="project" value="TreeGrafter"/>
</dbReference>
<comment type="similarity">
    <text evidence="1">Belongs to the methyltransferase superfamily. L-isoaspartyl/D-aspartyl protein methyltransferase family.</text>
</comment>
<dbReference type="Gene3D" id="3.40.50.150">
    <property type="entry name" value="Vaccinia Virus protein VP39"/>
    <property type="match status" value="1"/>
</dbReference>
<dbReference type="EMBL" id="BMJQ01000004">
    <property type="protein sequence ID" value="GGF13521.1"/>
    <property type="molecule type" value="Genomic_DNA"/>
</dbReference>
<name>A0A8J3E352_9PROT</name>
<dbReference type="InterPro" id="IPR000682">
    <property type="entry name" value="PCMT"/>
</dbReference>
<reference evidence="4" key="2">
    <citation type="submission" date="2020-09" db="EMBL/GenBank/DDBJ databases">
        <authorList>
            <person name="Sun Q."/>
            <person name="Zhou Y."/>
        </authorList>
    </citation>
    <scope>NUCLEOTIDE SEQUENCE</scope>
    <source>
        <strain evidence="4">CGMCC 1.15725</strain>
    </source>
</reference>
<protein>
    <recommendedName>
        <fullName evidence="2">Protein-L-isoaspartate O-methyltransferase</fullName>
    </recommendedName>
    <alternativeName>
        <fullName evidence="3">Protein L-isoaspartyl methyltransferase</fullName>
    </alternativeName>
</protein>
<dbReference type="SUPFAM" id="SSF53335">
    <property type="entry name" value="S-adenosyl-L-methionine-dependent methyltransferases"/>
    <property type="match status" value="1"/>
</dbReference>
<comment type="caution">
    <text evidence="4">The sequence shown here is derived from an EMBL/GenBank/DDBJ whole genome shotgun (WGS) entry which is preliminary data.</text>
</comment>
<evidence type="ECO:0000256" key="1">
    <source>
        <dbReference type="ARBA" id="ARBA00005369"/>
    </source>
</evidence>
<dbReference type="AlphaFoldDB" id="A0A8J3E352"/>
<proteinExistence type="inferred from homology"/>
<evidence type="ECO:0000313" key="5">
    <source>
        <dbReference type="Proteomes" id="UP000646365"/>
    </source>
</evidence>
<reference evidence="4" key="1">
    <citation type="journal article" date="2014" name="Int. J. Syst. Evol. Microbiol.">
        <title>Complete genome sequence of Corynebacterium casei LMG S-19264T (=DSM 44701T), isolated from a smear-ripened cheese.</title>
        <authorList>
            <consortium name="US DOE Joint Genome Institute (JGI-PGF)"/>
            <person name="Walter F."/>
            <person name="Albersmeier A."/>
            <person name="Kalinowski J."/>
            <person name="Ruckert C."/>
        </authorList>
    </citation>
    <scope>NUCLEOTIDE SEQUENCE</scope>
    <source>
        <strain evidence="4">CGMCC 1.15725</strain>
    </source>
</reference>
<organism evidence="4 5">
    <name type="scientific">Aliidongia dinghuensis</name>
    <dbReference type="NCBI Taxonomy" id="1867774"/>
    <lineage>
        <taxon>Bacteria</taxon>
        <taxon>Pseudomonadati</taxon>
        <taxon>Pseudomonadota</taxon>
        <taxon>Alphaproteobacteria</taxon>
        <taxon>Rhodospirillales</taxon>
        <taxon>Dongiaceae</taxon>
        <taxon>Aliidongia</taxon>
    </lineage>
</organism>
<dbReference type="RefSeq" id="WP_189044957.1">
    <property type="nucleotide sequence ID" value="NZ_BMJQ01000004.1"/>
</dbReference>
<dbReference type="PANTHER" id="PTHR11579:SF18">
    <property type="entry name" value="PROTEIN-L-ISOASPARTATE O-METHYLTRANSFERASE"/>
    <property type="match status" value="1"/>
</dbReference>
<sequence length="224" mass="23297">MTDYAKVRMNMVESQIRPNKVTDPAVLSAFLEVPRELFVPEALRGAAYIDEDLPVGGNRFLMEPMVLARLLQTAAPRPTEQALVVASGAGYDAAILGRLVQGVVAVEADAALAEAARAAFTACNTGNVTQIVADPAAGHPAKAPYDVILLAGSVRHLPDALTQQLAEGGRLVGVVKTGEGAIGQASVGQAVLIERGPGGFSRRVLFDAAVAELPGFEPAPAFVF</sequence>
<dbReference type="Pfam" id="PF01135">
    <property type="entry name" value="PCMT"/>
    <property type="match status" value="1"/>
</dbReference>
<dbReference type="PANTHER" id="PTHR11579">
    <property type="entry name" value="PROTEIN-L-ISOASPARTATE O-METHYLTRANSFERASE"/>
    <property type="match status" value="1"/>
</dbReference>
<evidence type="ECO:0000256" key="3">
    <source>
        <dbReference type="ARBA" id="ARBA00030757"/>
    </source>
</evidence>
<dbReference type="Proteomes" id="UP000646365">
    <property type="component" value="Unassembled WGS sequence"/>
</dbReference>
<dbReference type="InterPro" id="IPR029063">
    <property type="entry name" value="SAM-dependent_MTases_sf"/>
</dbReference>
<evidence type="ECO:0000256" key="2">
    <source>
        <dbReference type="ARBA" id="ARBA00013346"/>
    </source>
</evidence>
<accession>A0A8J3E352</accession>
<gene>
    <name evidence="4" type="ORF">GCM10011611_19040</name>
</gene>
<evidence type="ECO:0000313" key="4">
    <source>
        <dbReference type="EMBL" id="GGF13521.1"/>
    </source>
</evidence>
<keyword evidence="5" id="KW-1185">Reference proteome</keyword>
<dbReference type="GO" id="GO:0004719">
    <property type="term" value="F:protein-L-isoaspartate (D-aspartate) O-methyltransferase activity"/>
    <property type="evidence" value="ECO:0007669"/>
    <property type="project" value="InterPro"/>
</dbReference>